<evidence type="ECO:0000259" key="1">
    <source>
        <dbReference type="Pfam" id="PF26138"/>
    </source>
</evidence>
<dbReference type="Proteomes" id="UP000886523">
    <property type="component" value="Unassembled WGS sequence"/>
</dbReference>
<dbReference type="EMBL" id="MU128909">
    <property type="protein sequence ID" value="KAF9521048.1"/>
    <property type="molecule type" value="Genomic_DNA"/>
</dbReference>
<feature type="non-terminal residue" evidence="2">
    <location>
        <position position="1"/>
    </location>
</feature>
<dbReference type="InterPro" id="IPR058353">
    <property type="entry name" value="DUF8040"/>
</dbReference>
<feature type="domain" description="DUF8040" evidence="1">
    <location>
        <begin position="5"/>
        <end position="68"/>
    </location>
</feature>
<evidence type="ECO:0000313" key="3">
    <source>
        <dbReference type="Proteomes" id="UP000886523"/>
    </source>
</evidence>
<reference evidence="2" key="1">
    <citation type="journal article" date="2020" name="Nat. Commun.">
        <title>Large-scale genome sequencing of mycorrhizal fungi provides insights into the early evolution of symbiotic traits.</title>
        <authorList>
            <person name="Miyauchi S."/>
            <person name="Kiss E."/>
            <person name="Kuo A."/>
            <person name="Drula E."/>
            <person name="Kohler A."/>
            <person name="Sanchez-Garcia M."/>
            <person name="Morin E."/>
            <person name="Andreopoulos B."/>
            <person name="Barry K.W."/>
            <person name="Bonito G."/>
            <person name="Buee M."/>
            <person name="Carver A."/>
            <person name="Chen C."/>
            <person name="Cichocki N."/>
            <person name="Clum A."/>
            <person name="Culley D."/>
            <person name="Crous P.W."/>
            <person name="Fauchery L."/>
            <person name="Girlanda M."/>
            <person name="Hayes R.D."/>
            <person name="Keri Z."/>
            <person name="LaButti K."/>
            <person name="Lipzen A."/>
            <person name="Lombard V."/>
            <person name="Magnuson J."/>
            <person name="Maillard F."/>
            <person name="Murat C."/>
            <person name="Nolan M."/>
            <person name="Ohm R.A."/>
            <person name="Pangilinan J."/>
            <person name="Pereira M.F."/>
            <person name="Perotto S."/>
            <person name="Peter M."/>
            <person name="Pfister S."/>
            <person name="Riley R."/>
            <person name="Sitrit Y."/>
            <person name="Stielow J.B."/>
            <person name="Szollosi G."/>
            <person name="Zifcakova L."/>
            <person name="Stursova M."/>
            <person name="Spatafora J.W."/>
            <person name="Tedersoo L."/>
            <person name="Vaario L.M."/>
            <person name="Yamada A."/>
            <person name="Yan M."/>
            <person name="Wang P."/>
            <person name="Xu J."/>
            <person name="Bruns T."/>
            <person name="Baldrian P."/>
            <person name="Vilgalys R."/>
            <person name="Dunand C."/>
            <person name="Henrissat B."/>
            <person name="Grigoriev I.V."/>
            <person name="Hibbett D."/>
            <person name="Nagy L.G."/>
            <person name="Martin F.M."/>
        </authorList>
    </citation>
    <scope>NUCLEOTIDE SEQUENCE</scope>
    <source>
        <strain evidence="2">UP504</strain>
    </source>
</reference>
<sequence length="68" mass="7929">EPYHTSSLTGEKWLSEMLACEAHPEWIHDQLSMHKHVFQWLIHSLQQWSGLAASKHVSAEEQVAIFLY</sequence>
<keyword evidence="3" id="KW-1185">Reference proteome</keyword>
<name>A0A9P6E2H3_9AGAM</name>
<feature type="non-terminal residue" evidence="2">
    <location>
        <position position="68"/>
    </location>
</feature>
<dbReference type="Pfam" id="PF26138">
    <property type="entry name" value="DUF8040"/>
    <property type="match status" value="1"/>
</dbReference>
<proteinExistence type="predicted"/>
<organism evidence="2 3">
    <name type="scientific">Hydnum rufescens UP504</name>
    <dbReference type="NCBI Taxonomy" id="1448309"/>
    <lineage>
        <taxon>Eukaryota</taxon>
        <taxon>Fungi</taxon>
        <taxon>Dikarya</taxon>
        <taxon>Basidiomycota</taxon>
        <taxon>Agaricomycotina</taxon>
        <taxon>Agaricomycetes</taxon>
        <taxon>Cantharellales</taxon>
        <taxon>Hydnaceae</taxon>
        <taxon>Hydnum</taxon>
    </lineage>
</organism>
<gene>
    <name evidence="2" type="ORF">BS47DRAFT_1244901</name>
</gene>
<accession>A0A9P6E2H3</accession>
<dbReference type="OrthoDB" id="2430314at2759"/>
<dbReference type="AlphaFoldDB" id="A0A9P6E2H3"/>
<protein>
    <recommendedName>
        <fullName evidence="1">DUF8040 domain-containing protein</fullName>
    </recommendedName>
</protein>
<comment type="caution">
    <text evidence="2">The sequence shown here is derived from an EMBL/GenBank/DDBJ whole genome shotgun (WGS) entry which is preliminary data.</text>
</comment>
<evidence type="ECO:0000313" key="2">
    <source>
        <dbReference type="EMBL" id="KAF9521048.1"/>
    </source>
</evidence>